<dbReference type="EMBL" id="MAAO01000006">
    <property type="protein sequence ID" value="OUR96152.1"/>
    <property type="molecule type" value="Genomic_DNA"/>
</dbReference>
<proteinExistence type="predicted"/>
<accession>A0A1Y5FBZ7</accession>
<name>A0A1Y5FBZ7_9BACT</name>
<gene>
    <name evidence="1" type="ORF">A9Q84_07265</name>
</gene>
<dbReference type="Proteomes" id="UP000196531">
    <property type="component" value="Unassembled WGS sequence"/>
</dbReference>
<organism evidence="1 2">
    <name type="scientific">Halobacteriovorax marinus</name>
    <dbReference type="NCBI Taxonomy" id="97084"/>
    <lineage>
        <taxon>Bacteria</taxon>
        <taxon>Pseudomonadati</taxon>
        <taxon>Bdellovibrionota</taxon>
        <taxon>Bacteriovoracia</taxon>
        <taxon>Bacteriovoracales</taxon>
        <taxon>Halobacteriovoraceae</taxon>
        <taxon>Halobacteriovorax</taxon>
    </lineage>
</organism>
<dbReference type="AlphaFoldDB" id="A0A1Y5FBZ7"/>
<evidence type="ECO:0000313" key="2">
    <source>
        <dbReference type="Proteomes" id="UP000196531"/>
    </source>
</evidence>
<protein>
    <submittedName>
        <fullName evidence="1">Uncharacterized protein</fullName>
    </submittedName>
</protein>
<reference evidence="2" key="1">
    <citation type="journal article" date="2017" name="Proc. Natl. Acad. Sci. U.S.A.">
        <title>Simulation of Deepwater Horizon oil plume reveals substrate specialization within a complex community of hydrocarbon-degraders.</title>
        <authorList>
            <person name="Hu P."/>
            <person name="Dubinsky E.A."/>
            <person name="Probst A.J."/>
            <person name="Wang J."/>
            <person name="Sieber C.M.K."/>
            <person name="Tom L.M."/>
            <person name="Gardinali P."/>
            <person name="Banfield J.F."/>
            <person name="Atlas R.M."/>
            <person name="Andersen G.L."/>
        </authorList>
    </citation>
    <scope>NUCLEOTIDE SEQUENCE [LARGE SCALE GENOMIC DNA]</scope>
</reference>
<evidence type="ECO:0000313" key="1">
    <source>
        <dbReference type="EMBL" id="OUR96152.1"/>
    </source>
</evidence>
<sequence>MEISDQTSYSYFQYFKGLGLPIYLRLNLAHFQSDVVELFKSMKFEEMSPKEVTEMEEGFSKEKFSRLLTIEEATPGVMRQIGSFSDSDRFGSESIQPKDGYQVYRYRGLAMMLYAHSFKEWQMGCSEDFGVEATNLASRVVINRFLSWSLAPLGIIGFWGVPVDEGMVVMKPSDSNGEVVFIDVFKRWSYTQDGNKRIKNSFKLLKLDSSLKERSITMSGERFLTFLTAHCTYFSYGGHSIPVRQMIQSLCRNYEGHVYPLESFQPRTDLNL</sequence>
<comment type="caution">
    <text evidence="1">The sequence shown here is derived from an EMBL/GenBank/DDBJ whole genome shotgun (WGS) entry which is preliminary data.</text>
</comment>